<proteinExistence type="predicted"/>
<protein>
    <submittedName>
        <fullName evidence="2">Uncharacterized protein</fullName>
    </submittedName>
</protein>
<sequence length="74" mass="7553">VIDVPHGSGRSHGLPSSGPPVGHHVDQPSLIRQSHYTGPHHPVPVSVPISSTDIQHGSASIVIGTGGGMQHCSN</sequence>
<feature type="non-terminal residue" evidence="2">
    <location>
        <position position="74"/>
    </location>
</feature>
<dbReference type="AlphaFoldDB" id="A0A0B6YEB2"/>
<feature type="region of interest" description="Disordered" evidence="1">
    <location>
        <begin position="1"/>
        <end position="51"/>
    </location>
</feature>
<organism evidence="2">
    <name type="scientific">Arion vulgaris</name>
    <dbReference type="NCBI Taxonomy" id="1028688"/>
    <lineage>
        <taxon>Eukaryota</taxon>
        <taxon>Metazoa</taxon>
        <taxon>Spiralia</taxon>
        <taxon>Lophotrochozoa</taxon>
        <taxon>Mollusca</taxon>
        <taxon>Gastropoda</taxon>
        <taxon>Heterobranchia</taxon>
        <taxon>Euthyneura</taxon>
        <taxon>Panpulmonata</taxon>
        <taxon>Eupulmonata</taxon>
        <taxon>Stylommatophora</taxon>
        <taxon>Helicina</taxon>
        <taxon>Arionoidea</taxon>
        <taxon>Arionidae</taxon>
        <taxon>Arion</taxon>
    </lineage>
</organism>
<dbReference type="EMBL" id="HACG01007619">
    <property type="protein sequence ID" value="CEK54484.1"/>
    <property type="molecule type" value="Transcribed_RNA"/>
</dbReference>
<name>A0A0B6YEB2_9EUPU</name>
<feature type="non-terminal residue" evidence="2">
    <location>
        <position position="1"/>
    </location>
</feature>
<evidence type="ECO:0000313" key="2">
    <source>
        <dbReference type="EMBL" id="CEK54484.1"/>
    </source>
</evidence>
<gene>
    <name evidence="2" type="primary">ORF22923</name>
</gene>
<reference evidence="2" key="1">
    <citation type="submission" date="2014-12" db="EMBL/GenBank/DDBJ databases">
        <title>Insight into the proteome of Arion vulgaris.</title>
        <authorList>
            <person name="Aradska J."/>
            <person name="Bulat T."/>
            <person name="Smidak R."/>
            <person name="Sarate P."/>
            <person name="Gangsoo J."/>
            <person name="Sialana F."/>
            <person name="Bilban M."/>
            <person name="Lubec G."/>
        </authorList>
    </citation>
    <scope>NUCLEOTIDE SEQUENCE</scope>
    <source>
        <tissue evidence="2">Skin</tissue>
    </source>
</reference>
<accession>A0A0B6YEB2</accession>
<evidence type="ECO:0000256" key="1">
    <source>
        <dbReference type="SAM" id="MobiDB-lite"/>
    </source>
</evidence>